<evidence type="ECO:0000259" key="3">
    <source>
        <dbReference type="PROSITE" id="PS50991"/>
    </source>
</evidence>
<dbReference type="InterPro" id="IPR002034">
    <property type="entry name" value="AIPM/Hcit_synth_CS"/>
</dbReference>
<dbReference type="Gene3D" id="3.20.20.70">
    <property type="entry name" value="Aldolase class I"/>
    <property type="match status" value="1"/>
</dbReference>
<gene>
    <name evidence="4" type="ORF">DPM12_12365</name>
</gene>
<dbReference type="PROSITE" id="PS50991">
    <property type="entry name" value="PYR_CT"/>
    <property type="match status" value="1"/>
</dbReference>
<dbReference type="SUPFAM" id="SSF51569">
    <property type="entry name" value="Aldolase"/>
    <property type="match status" value="1"/>
</dbReference>
<evidence type="ECO:0000313" key="4">
    <source>
        <dbReference type="EMBL" id="RAW13791.1"/>
    </source>
</evidence>
<dbReference type="PANTHER" id="PTHR42880">
    <property type="entry name" value="HOMOCITRATE SYNTHASE"/>
    <property type="match status" value="1"/>
</dbReference>
<accession>A0A329QPI1</accession>
<dbReference type="GO" id="GO:0019752">
    <property type="term" value="P:carboxylic acid metabolic process"/>
    <property type="evidence" value="ECO:0007669"/>
    <property type="project" value="InterPro"/>
</dbReference>
<evidence type="ECO:0000256" key="1">
    <source>
        <dbReference type="ARBA" id="ARBA00022679"/>
    </source>
</evidence>
<comment type="similarity">
    <text evidence="2">Belongs to the alpha-IPM synthase/homocitrate synthase family.</text>
</comment>
<dbReference type="AlphaFoldDB" id="A0A329QPI1"/>
<dbReference type="RefSeq" id="WP_112258633.1">
    <property type="nucleotide sequence ID" value="NZ_QMIG01000011.1"/>
</dbReference>
<keyword evidence="4" id="KW-0670">Pyruvate</keyword>
<dbReference type="PROSITE" id="PS00815">
    <property type="entry name" value="AIPM_HOMOCIT_SYNTH_1"/>
    <property type="match status" value="1"/>
</dbReference>
<dbReference type="Pfam" id="PF00682">
    <property type="entry name" value="HMGL-like"/>
    <property type="match status" value="1"/>
</dbReference>
<organism evidence="4 5">
    <name type="scientific">Phytoactinopolyspora halophila</name>
    <dbReference type="NCBI Taxonomy" id="1981511"/>
    <lineage>
        <taxon>Bacteria</taxon>
        <taxon>Bacillati</taxon>
        <taxon>Actinomycetota</taxon>
        <taxon>Actinomycetes</taxon>
        <taxon>Jiangellales</taxon>
        <taxon>Jiangellaceae</taxon>
        <taxon>Phytoactinopolyspora</taxon>
    </lineage>
</organism>
<reference evidence="4 5" key="1">
    <citation type="submission" date="2018-06" db="EMBL/GenBank/DDBJ databases">
        <title>Phytoactinopolyspora halophila sp. nov., a novel halophilic actinomycete isolated from a saline soil in China.</title>
        <authorList>
            <person name="Tang S.-K."/>
        </authorList>
    </citation>
    <scope>NUCLEOTIDE SEQUENCE [LARGE SCALE GENOMIC DNA]</scope>
    <source>
        <strain evidence="4 5">YIM 96934</strain>
    </source>
</reference>
<dbReference type="Gene3D" id="1.10.238.260">
    <property type="match status" value="1"/>
</dbReference>
<proteinExistence type="inferred from homology"/>
<dbReference type="Proteomes" id="UP000250462">
    <property type="component" value="Unassembled WGS sequence"/>
</dbReference>
<evidence type="ECO:0000313" key="5">
    <source>
        <dbReference type="Proteomes" id="UP000250462"/>
    </source>
</evidence>
<dbReference type="OrthoDB" id="9803573at2"/>
<keyword evidence="5" id="KW-1185">Reference proteome</keyword>
<dbReference type="InterPro" id="IPR000891">
    <property type="entry name" value="PYR_CT"/>
</dbReference>
<sequence length="409" mass="44952">MASEQTPWKTDRWFTSPWNHDDEVTAEYAFPDEIKIHDVTLRDGEQQSAVMFNADEKIRIAESLADAGVHRIEAGLPAVSPEDEKAVRAIARRDLPSEIYAFSRCMLDDAKLAVDCGVDGVVMEIPSSRHLIELGYRWSVERAVELSVEATRYAHEQGLKVAFFPIDATRAALDDYLDLMEQVATHGHMDTFVLVDTFGVLTPHAVRRFADVTRERLQVPLETHFHMDYSLGVANSLIAAAAGASVLQTTIAGLGERAGNTPMEETVLALLTLYNRDIGIETEKLAEIAAMVGEMSGVQQPSNRPVTGDRLFEIESGIITTWYRNVRDHDVTETVPFLPSLVGKDGPAVVYGKGSGIDSVAEALDQLGLEATTDQGLEILSKMKEAAIAKHGLLELDEIEPIARRVLGE</sequence>
<dbReference type="EMBL" id="QMIG01000011">
    <property type="protein sequence ID" value="RAW13791.1"/>
    <property type="molecule type" value="Genomic_DNA"/>
</dbReference>
<dbReference type="GO" id="GO:0046912">
    <property type="term" value="F:acyltransferase activity, acyl groups converted into alkyl on transfer"/>
    <property type="evidence" value="ECO:0007669"/>
    <property type="project" value="InterPro"/>
</dbReference>
<comment type="caution">
    <text evidence="4">The sequence shown here is derived from an EMBL/GenBank/DDBJ whole genome shotgun (WGS) entry which is preliminary data.</text>
</comment>
<name>A0A329QPI1_9ACTN</name>
<protein>
    <submittedName>
        <fullName evidence="4">Pyruvate carboxyltransferase</fullName>
    </submittedName>
</protein>
<dbReference type="PANTHER" id="PTHR42880:SF1">
    <property type="entry name" value="ISOPROPYLMALATE_HOMOCITRATE_CITRAMALATE SYNTHASE FAMILY PROTEIN"/>
    <property type="match status" value="1"/>
</dbReference>
<dbReference type="InterPro" id="IPR013785">
    <property type="entry name" value="Aldolase_TIM"/>
</dbReference>
<keyword evidence="1 2" id="KW-0808">Transferase</keyword>
<evidence type="ECO:0000256" key="2">
    <source>
        <dbReference type="RuleBase" id="RU003523"/>
    </source>
</evidence>
<feature type="domain" description="Pyruvate carboxyltransferase" evidence="3">
    <location>
        <begin position="34"/>
        <end position="286"/>
    </location>
</feature>